<dbReference type="AlphaFoldDB" id="A0A5N6QFY9"/>
<evidence type="ECO:0000313" key="2">
    <source>
        <dbReference type="Proteomes" id="UP000327013"/>
    </source>
</evidence>
<dbReference type="Proteomes" id="UP000327013">
    <property type="component" value="Chromosome 1"/>
</dbReference>
<accession>A0A5N6QFY9</accession>
<dbReference type="EMBL" id="CM017321">
    <property type="protein sequence ID" value="KAE7997381.1"/>
    <property type="molecule type" value="Genomic_DNA"/>
</dbReference>
<protein>
    <submittedName>
        <fullName evidence="1">Uncharacterized protein</fullName>
    </submittedName>
</protein>
<reference evidence="1 2" key="1">
    <citation type="submission" date="2019-06" db="EMBL/GenBank/DDBJ databases">
        <title>A chromosomal-level reference genome of Carpinus fangiana (Coryloideae, Betulaceae).</title>
        <authorList>
            <person name="Yang X."/>
            <person name="Wang Z."/>
            <person name="Zhang L."/>
            <person name="Hao G."/>
            <person name="Liu J."/>
            <person name="Yang Y."/>
        </authorList>
    </citation>
    <scope>NUCLEOTIDE SEQUENCE [LARGE SCALE GENOMIC DNA]</scope>
    <source>
        <strain evidence="1">Cfa_2016G</strain>
        <tissue evidence="1">Leaf</tissue>
    </source>
</reference>
<keyword evidence="2" id="KW-1185">Reference proteome</keyword>
<evidence type="ECO:0000313" key="1">
    <source>
        <dbReference type="EMBL" id="KAE7997381.1"/>
    </source>
</evidence>
<proteinExistence type="predicted"/>
<name>A0A5N6QFY9_9ROSI</name>
<sequence>MTQIFEQVNRCKYHNRHRHRNEGIASVSGKPLDMVKKILCVYVVLNYYDSQKLTNLFQFSGFLNVSGIESIGNPRNGTKKSAFNYPTKPLIWRRLFRACWNIERQVWDRCHHQNQAAQQPSNNQVPMEEVKVGKWVGSRGGF</sequence>
<gene>
    <name evidence="1" type="ORF">FH972_002022</name>
</gene>
<organism evidence="1 2">
    <name type="scientific">Carpinus fangiana</name>
    <dbReference type="NCBI Taxonomy" id="176857"/>
    <lineage>
        <taxon>Eukaryota</taxon>
        <taxon>Viridiplantae</taxon>
        <taxon>Streptophyta</taxon>
        <taxon>Embryophyta</taxon>
        <taxon>Tracheophyta</taxon>
        <taxon>Spermatophyta</taxon>
        <taxon>Magnoliopsida</taxon>
        <taxon>eudicotyledons</taxon>
        <taxon>Gunneridae</taxon>
        <taxon>Pentapetalae</taxon>
        <taxon>rosids</taxon>
        <taxon>fabids</taxon>
        <taxon>Fagales</taxon>
        <taxon>Betulaceae</taxon>
        <taxon>Carpinus</taxon>
    </lineage>
</organism>